<sequence length="251" mass="28099">MKKVLVTLLCMFPALAIAAGASAPLDKANNDLTDKASLRSGAETFMNNCLGCHSLKYQRYNRMFADLGIDEKEGVATLMYTGEKPGDHITNTMPAAEAAAWFGAAPPDLTLVARARKGGADWIYTYLRGFYVDPERPFGVNNVVFKDVGMPHVFQNLQGVQELTDEAKAMLQKPAKEQRALSTDDLVLVQEGTMTPAEYDKMIRDLANFLEYTGEPGKVERKRLGYWVMGFLVILFILSYLLKKEYWRDVH</sequence>
<dbReference type="GO" id="GO:0016020">
    <property type="term" value="C:membrane"/>
    <property type="evidence" value="ECO:0007669"/>
    <property type="project" value="UniProtKB-SubCell"/>
</dbReference>
<evidence type="ECO:0000256" key="2">
    <source>
        <dbReference type="ARBA" id="ARBA00022617"/>
    </source>
</evidence>
<dbReference type="SUPFAM" id="SSF46626">
    <property type="entry name" value="Cytochrome c"/>
    <property type="match status" value="1"/>
</dbReference>
<evidence type="ECO:0000256" key="9">
    <source>
        <dbReference type="SAM" id="Phobius"/>
    </source>
</evidence>
<dbReference type="PANTHER" id="PTHR10266:SF3">
    <property type="entry name" value="CYTOCHROME C1, HEME PROTEIN, MITOCHONDRIAL"/>
    <property type="match status" value="1"/>
</dbReference>
<evidence type="ECO:0000313" key="13">
    <source>
        <dbReference type="Proteomes" id="UP000307999"/>
    </source>
</evidence>
<evidence type="ECO:0000313" key="12">
    <source>
        <dbReference type="EMBL" id="TKB47912.1"/>
    </source>
</evidence>
<name>A0A4U1BBE8_9GAMM</name>
<dbReference type="GO" id="GO:0046872">
    <property type="term" value="F:metal ion binding"/>
    <property type="evidence" value="ECO:0007669"/>
    <property type="project" value="UniProtKB-KW"/>
</dbReference>
<feature type="domain" description="Cytochrome c" evidence="11">
    <location>
        <begin position="36"/>
        <end position="217"/>
    </location>
</feature>
<evidence type="ECO:0000256" key="6">
    <source>
        <dbReference type="ARBA" id="ARBA00023004"/>
    </source>
</evidence>
<dbReference type="InterPro" id="IPR002326">
    <property type="entry name" value="Cyt_c1"/>
</dbReference>
<keyword evidence="4 8" id="KW-0479">Metal-binding</keyword>
<feature type="binding site" description="covalent" evidence="8">
    <location>
        <position position="49"/>
    </location>
    <ligand>
        <name>heme c</name>
        <dbReference type="ChEBI" id="CHEBI:61717"/>
    </ligand>
</feature>
<feature type="binding site" description="covalent" evidence="8">
    <location>
        <position position="52"/>
    </location>
    <ligand>
        <name>heme c</name>
        <dbReference type="ChEBI" id="CHEBI:61717"/>
    </ligand>
</feature>
<dbReference type="PANTHER" id="PTHR10266">
    <property type="entry name" value="CYTOCHROME C1"/>
    <property type="match status" value="1"/>
</dbReference>
<keyword evidence="10" id="KW-0732">Signal</keyword>
<dbReference type="EMBL" id="SWDB01000001">
    <property type="protein sequence ID" value="TKB47912.1"/>
    <property type="molecule type" value="Genomic_DNA"/>
</dbReference>
<evidence type="ECO:0000256" key="3">
    <source>
        <dbReference type="ARBA" id="ARBA00022692"/>
    </source>
</evidence>
<keyword evidence="3 9" id="KW-0812">Transmembrane</keyword>
<dbReference type="RefSeq" id="WP_136734101.1">
    <property type="nucleotide sequence ID" value="NZ_SWDB01000001.1"/>
</dbReference>
<dbReference type="AlphaFoldDB" id="A0A4U1BBE8"/>
<dbReference type="Gene3D" id="1.20.5.100">
    <property type="entry name" value="Cytochrome c1, transmembrane anchor, C-terminal"/>
    <property type="match status" value="1"/>
</dbReference>
<dbReference type="OrthoDB" id="9798864at2"/>
<dbReference type="Pfam" id="PF02167">
    <property type="entry name" value="Cytochrom_C1"/>
    <property type="match status" value="1"/>
</dbReference>
<comment type="subcellular location">
    <subcellularLocation>
        <location evidence="1">Membrane</location>
    </subcellularLocation>
</comment>
<gene>
    <name evidence="12" type="ORF">E8M12_00445</name>
</gene>
<dbReference type="Proteomes" id="UP000307999">
    <property type="component" value="Unassembled WGS sequence"/>
</dbReference>
<feature type="transmembrane region" description="Helical" evidence="9">
    <location>
        <begin position="224"/>
        <end position="242"/>
    </location>
</feature>
<dbReference type="GO" id="GO:0009055">
    <property type="term" value="F:electron transfer activity"/>
    <property type="evidence" value="ECO:0007669"/>
    <property type="project" value="InterPro"/>
</dbReference>
<keyword evidence="5 9" id="KW-1133">Transmembrane helix</keyword>
<comment type="cofactor">
    <cofactor evidence="8">
        <name>heme c</name>
        <dbReference type="ChEBI" id="CHEBI:61717"/>
    </cofactor>
    <text evidence="8">Binds 1 heme c group covalently per subunit.</text>
</comment>
<dbReference type="PROSITE" id="PS51007">
    <property type="entry name" value="CYTC"/>
    <property type="match status" value="1"/>
</dbReference>
<feature type="chain" id="PRO_5020746987" evidence="10">
    <location>
        <begin position="19"/>
        <end position="251"/>
    </location>
</feature>
<dbReference type="Gene3D" id="1.10.760.10">
    <property type="entry name" value="Cytochrome c-like domain"/>
    <property type="match status" value="1"/>
</dbReference>
<keyword evidence="7 9" id="KW-0472">Membrane</keyword>
<dbReference type="PRINTS" id="PR00603">
    <property type="entry name" value="CYTOCHROMEC1"/>
</dbReference>
<feature type="signal peptide" evidence="10">
    <location>
        <begin position="1"/>
        <end position="18"/>
    </location>
</feature>
<organism evidence="12 13">
    <name type="scientific">Thalassotalea mangrovi</name>
    <dbReference type="NCBI Taxonomy" id="2572245"/>
    <lineage>
        <taxon>Bacteria</taxon>
        <taxon>Pseudomonadati</taxon>
        <taxon>Pseudomonadota</taxon>
        <taxon>Gammaproteobacteria</taxon>
        <taxon>Alteromonadales</taxon>
        <taxon>Colwelliaceae</taxon>
        <taxon>Thalassotalea</taxon>
    </lineage>
</organism>
<feature type="binding site" description="covalent" evidence="8">
    <location>
        <position position="53"/>
    </location>
    <ligand>
        <name>heme c</name>
        <dbReference type="ChEBI" id="CHEBI:61717"/>
    </ligand>
</feature>
<evidence type="ECO:0000256" key="5">
    <source>
        <dbReference type="ARBA" id="ARBA00022989"/>
    </source>
</evidence>
<dbReference type="InterPro" id="IPR009056">
    <property type="entry name" value="Cyt_c-like_dom"/>
</dbReference>
<accession>A0A4U1BBE8</accession>
<dbReference type="InterPro" id="IPR036909">
    <property type="entry name" value="Cyt_c-like_dom_sf"/>
</dbReference>
<feature type="binding site" description="covalent" evidence="8">
    <location>
        <position position="170"/>
    </location>
    <ligand>
        <name>heme c</name>
        <dbReference type="ChEBI" id="CHEBI:61717"/>
    </ligand>
</feature>
<protein>
    <submittedName>
        <fullName evidence="12">Cytochrome c1</fullName>
    </submittedName>
</protein>
<reference evidence="12 13" key="1">
    <citation type="submission" date="2019-04" db="EMBL/GenBank/DDBJ databases">
        <title>Thalassotalea guangxiensis sp. nov., isolated from sediment of the coastal wetland.</title>
        <authorList>
            <person name="Zheng S."/>
            <person name="Zhang D."/>
        </authorList>
    </citation>
    <scope>NUCLEOTIDE SEQUENCE [LARGE SCALE GENOMIC DNA]</scope>
    <source>
        <strain evidence="12 13">ZS-4</strain>
    </source>
</reference>
<evidence type="ECO:0000256" key="10">
    <source>
        <dbReference type="SAM" id="SignalP"/>
    </source>
</evidence>
<evidence type="ECO:0000256" key="1">
    <source>
        <dbReference type="ARBA" id="ARBA00004370"/>
    </source>
</evidence>
<proteinExistence type="predicted"/>
<evidence type="ECO:0000256" key="7">
    <source>
        <dbReference type="ARBA" id="ARBA00023136"/>
    </source>
</evidence>
<evidence type="ECO:0000256" key="4">
    <source>
        <dbReference type="ARBA" id="ARBA00022723"/>
    </source>
</evidence>
<keyword evidence="6 8" id="KW-0408">Iron</keyword>
<keyword evidence="2 8" id="KW-0349">Heme</keyword>
<keyword evidence="13" id="KW-1185">Reference proteome</keyword>
<comment type="caution">
    <text evidence="12">The sequence shown here is derived from an EMBL/GenBank/DDBJ whole genome shotgun (WGS) entry which is preliminary data.</text>
</comment>
<evidence type="ECO:0000256" key="8">
    <source>
        <dbReference type="PIRSR" id="PIRSR602326-1"/>
    </source>
</evidence>
<dbReference type="GO" id="GO:0020037">
    <property type="term" value="F:heme binding"/>
    <property type="evidence" value="ECO:0007669"/>
    <property type="project" value="InterPro"/>
</dbReference>
<evidence type="ECO:0000259" key="11">
    <source>
        <dbReference type="PROSITE" id="PS51007"/>
    </source>
</evidence>